<dbReference type="EMBL" id="QSTG01000078">
    <property type="protein sequence ID" value="RGM36736.1"/>
    <property type="molecule type" value="Genomic_DNA"/>
</dbReference>
<sequence>MFVKVHKPVNTPCVCDNKDRCRALVEYLLKESLEDKPYYDTFFSHEEDYVAPVTVMQKIDNNHKSLKKRDDKFYMLSINPSQDEAVHLIRKVTGKQVAEFERLTVEEQEKVIHELKNYSRNCMDLYAENFRREKIKSGKDLVYFGRVETERHYRNNDEDVKEGRAKAGDRKPGLQLHVHIIVSRNDVTQTVSLSPLAKSKGFVHVLDGKKVMIGFEHMEWKARCADRFISMYDYKATHRYYEDGREHTYHYVPGKNEAMSMAKSAILQKEFRNERKMLDVSYRMFRFMANPKQALIAEAKRLVKDALTGKI</sequence>
<dbReference type="EMBL" id="WDAX01000044">
    <property type="protein sequence ID" value="KAB6570334.1"/>
    <property type="molecule type" value="Genomic_DNA"/>
</dbReference>
<dbReference type="Proteomes" id="UP000468344">
    <property type="component" value="Unassembled WGS sequence"/>
</dbReference>
<dbReference type="EMBL" id="QSAI01000047">
    <property type="protein sequence ID" value="RGW44756.1"/>
    <property type="molecule type" value="Genomic_DNA"/>
</dbReference>
<evidence type="ECO:0000313" key="20">
    <source>
        <dbReference type="Proteomes" id="UP000437380"/>
    </source>
</evidence>
<organism evidence="4 22">
    <name type="scientific">Phocaeicola vulgatus</name>
    <name type="common">Bacteroides vulgatus</name>
    <dbReference type="NCBI Taxonomy" id="821"/>
    <lineage>
        <taxon>Bacteria</taxon>
        <taxon>Pseudomonadati</taxon>
        <taxon>Bacteroidota</taxon>
        <taxon>Bacteroidia</taxon>
        <taxon>Bacteroidales</taxon>
        <taxon>Bacteroidaceae</taxon>
        <taxon>Phocaeicola</taxon>
    </lineage>
</organism>
<dbReference type="Proteomes" id="UP000285469">
    <property type="component" value="Unassembled WGS sequence"/>
</dbReference>
<dbReference type="EMBL" id="QRXI01000006">
    <property type="protein sequence ID" value="RGT95700.1"/>
    <property type="molecule type" value="Genomic_DNA"/>
</dbReference>
<accession>A0A174WVZ5</accession>
<dbReference type="Proteomes" id="UP000437380">
    <property type="component" value="Unassembled WGS sequence"/>
</dbReference>
<dbReference type="AlphaFoldDB" id="A0A174WVZ5"/>
<reference evidence="1 14" key="1">
    <citation type="submission" date="2015-09" db="EMBL/GenBank/DDBJ databases">
        <authorList>
            <consortium name="Pathogen Informatics"/>
        </authorList>
    </citation>
    <scope>NUCLEOTIDE SEQUENCE [LARGE SCALE GENOMIC DNA]</scope>
    <source>
        <strain evidence="1 14">2789STDY5834842</strain>
    </source>
</reference>
<evidence type="ECO:0000313" key="12">
    <source>
        <dbReference type="EMBL" id="RGW44756.1"/>
    </source>
</evidence>
<dbReference type="Proteomes" id="UP000283833">
    <property type="component" value="Unassembled WGS sequence"/>
</dbReference>
<dbReference type="Proteomes" id="UP000555193">
    <property type="component" value="Unassembled WGS sequence"/>
</dbReference>
<protein>
    <submittedName>
        <fullName evidence="1">Mobilisation protein B</fullName>
    </submittedName>
    <submittedName>
        <fullName evidence="4">Mobilization protein</fullName>
    </submittedName>
</protein>
<gene>
    <name evidence="12" type="ORF">DWV70_19310</name>
    <name evidence="11" type="ORF">DWX04_06730</name>
    <name evidence="10" type="ORF">DXC16_23395</name>
    <name evidence="13" type="ORF">EH214_02955</name>
    <name evidence="1" type="ORF">ERS852457_02881</name>
    <name evidence="2" type="ORF">GAY01_20090</name>
    <name evidence="8" type="ORF">GAY17_15825</name>
    <name evidence="5" type="ORF">GAY76_16700</name>
    <name evidence="4" type="ORF">GAZ06_23380</name>
    <name evidence="3" type="ORF">GAZ09_04340</name>
    <name evidence="6" type="ORF">GAZ76_16355</name>
    <name evidence="7" type="ORF">GAZ92_13865</name>
    <name evidence="9" type="ORF">HKQ54_04540</name>
</gene>
<evidence type="ECO:0000313" key="10">
    <source>
        <dbReference type="EMBL" id="RGM36736.1"/>
    </source>
</evidence>
<evidence type="ECO:0000313" key="14">
    <source>
        <dbReference type="Proteomes" id="UP000095333"/>
    </source>
</evidence>
<evidence type="ECO:0000313" key="16">
    <source>
        <dbReference type="Proteomes" id="UP000283833"/>
    </source>
</evidence>
<evidence type="ECO:0000313" key="8">
    <source>
        <dbReference type="EMBL" id="KAB6697890.1"/>
    </source>
</evidence>
<dbReference type="Pfam" id="PF18976">
    <property type="entry name" value="DUF5712"/>
    <property type="match status" value="1"/>
</dbReference>
<reference evidence="19 20" key="4">
    <citation type="journal article" date="2019" name="Nat. Med.">
        <title>A library of human gut bacterial isolates paired with longitudinal multiomics data enables mechanistic microbiome research.</title>
        <authorList>
            <person name="Poyet M."/>
            <person name="Groussin M."/>
            <person name="Gibbons S.M."/>
            <person name="Avila-Pacheco J."/>
            <person name="Jiang X."/>
            <person name="Kearney S.M."/>
            <person name="Perrotta A.R."/>
            <person name="Berdy B."/>
            <person name="Zhao S."/>
            <person name="Lieberman T.D."/>
            <person name="Swanson P.K."/>
            <person name="Smith M."/>
            <person name="Roesemann S."/>
            <person name="Alexander J.E."/>
            <person name="Rich S.A."/>
            <person name="Livny J."/>
            <person name="Vlamakis H."/>
            <person name="Clish C."/>
            <person name="Bullock K."/>
            <person name="Deik A."/>
            <person name="Scott J."/>
            <person name="Pierce K.A."/>
            <person name="Xavier R.J."/>
            <person name="Alm E.J."/>
        </authorList>
    </citation>
    <scope>NUCLEOTIDE SEQUENCE [LARGE SCALE GENOMIC DNA]</scope>
    <source>
        <strain evidence="5 21">BIOML-A110</strain>
        <strain evidence="4 22">BIOML-A140</strain>
        <strain evidence="3 25">BIOML-A141</strain>
        <strain evidence="2 19">BIOML-A73</strain>
        <strain evidence="8 20">BIOML-A82</strain>
        <strain evidence="7 23">BIOML-A85</strain>
        <strain evidence="6 24">BIOML-A93</strain>
    </source>
</reference>
<dbReference type="Proteomes" id="UP000483142">
    <property type="component" value="Unassembled WGS sequence"/>
</dbReference>
<dbReference type="EMBL" id="WDBZ01000005">
    <property type="protein sequence ID" value="KAB6455918.1"/>
    <property type="molecule type" value="Genomic_DNA"/>
</dbReference>
<evidence type="ECO:0000313" key="1">
    <source>
        <dbReference type="EMBL" id="CUO83205.1"/>
    </source>
</evidence>
<evidence type="ECO:0000313" key="13">
    <source>
        <dbReference type="EMBL" id="TSE47830.1"/>
    </source>
</evidence>
<evidence type="ECO:0000313" key="26">
    <source>
        <dbReference type="Proteomes" id="UP000555193"/>
    </source>
</evidence>
<evidence type="ECO:0000313" key="21">
    <source>
        <dbReference type="Proteomes" id="UP000462922"/>
    </source>
</evidence>
<dbReference type="EMBL" id="JABDSH010000056">
    <property type="protein sequence ID" value="NMW35430.1"/>
    <property type="molecule type" value="Genomic_DNA"/>
</dbReference>
<dbReference type="EMBL" id="RWHZ01000042">
    <property type="protein sequence ID" value="TSE47830.1"/>
    <property type="molecule type" value="Genomic_DNA"/>
</dbReference>
<dbReference type="EMBL" id="CYZI01000019">
    <property type="protein sequence ID" value="CUO83205.1"/>
    <property type="molecule type" value="Genomic_DNA"/>
</dbReference>
<evidence type="ECO:0000313" key="18">
    <source>
        <dbReference type="Proteomes" id="UP000408523"/>
    </source>
</evidence>
<reference evidence="13 18" key="3">
    <citation type="journal article" date="2019" name="Nat. Commun.">
        <title>Gram positive-like bacteriocins with broad spectrum anti-Bacteroidales activity encoded on mobile elements of the human gut microbiota.</title>
        <authorList>
            <person name="Bechon N."/>
            <person name="Coyne M.J.Jr."/>
            <person name="Laclare-Mceneany V."/>
            <person name="Chatzidaki-Livanis M."/>
            <person name="Ghigo J.-M."/>
            <person name="Comstock L.E."/>
        </authorList>
    </citation>
    <scope>NUCLEOTIDE SEQUENCE [LARGE SCALE GENOMIC DNA]</scope>
    <source>
        <strain evidence="13 18">CL01T12C17</strain>
    </source>
</reference>
<evidence type="ECO:0000313" key="7">
    <source>
        <dbReference type="EMBL" id="KAB6691295.1"/>
    </source>
</evidence>
<dbReference type="Proteomes" id="UP000470952">
    <property type="component" value="Unassembled WGS sequence"/>
</dbReference>
<dbReference type="InterPro" id="IPR043766">
    <property type="entry name" value="BfmA-like"/>
</dbReference>
<proteinExistence type="predicted"/>
<dbReference type="EMBL" id="WCZM01000040">
    <property type="protein sequence ID" value="KAB3563662.1"/>
    <property type="molecule type" value="Genomic_DNA"/>
</dbReference>
<evidence type="ECO:0000313" key="3">
    <source>
        <dbReference type="EMBL" id="KAB6455918.1"/>
    </source>
</evidence>
<evidence type="ECO:0000313" key="19">
    <source>
        <dbReference type="Proteomes" id="UP000433382"/>
    </source>
</evidence>
<evidence type="ECO:0000313" key="9">
    <source>
        <dbReference type="EMBL" id="NMW35430.1"/>
    </source>
</evidence>
<dbReference type="Proteomes" id="UP000462922">
    <property type="component" value="Unassembled WGS sequence"/>
</dbReference>
<dbReference type="Proteomes" id="UP000408523">
    <property type="component" value="Unassembled WGS sequence"/>
</dbReference>
<name>A0A174WVZ5_PHOVU</name>
<evidence type="ECO:0000313" key="4">
    <source>
        <dbReference type="EMBL" id="KAB6469890.1"/>
    </source>
</evidence>
<dbReference type="RefSeq" id="WP_057250472.1">
    <property type="nucleotide sequence ID" value="NZ_BAABZK010000002.1"/>
</dbReference>
<evidence type="ECO:0000313" key="24">
    <source>
        <dbReference type="Proteomes" id="UP000470952"/>
    </source>
</evidence>
<dbReference type="Proteomes" id="UP000433382">
    <property type="component" value="Unassembled WGS sequence"/>
</dbReference>
<evidence type="ECO:0000313" key="15">
    <source>
        <dbReference type="Proteomes" id="UP000261003"/>
    </source>
</evidence>
<reference evidence="15 16" key="2">
    <citation type="submission" date="2018-08" db="EMBL/GenBank/DDBJ databases">
        <title>A genome reference for cultivated species of the human gut microbiota.</title>
        <authorList>
            <person name="Zou Y."/>
            <person name="Xue W."/>
            <person name="Luo G."/>
        </authorList>
    </citation>
    <scope>NUCLEOTIDE SEQUENCE [LARGE SCALE GENOMIC DNA]</scope>
    <source>
        <strain evidence="12 17">AF12-25</strain>
        <strain evidence="11 16">AF18-14</strain>
        <strain evidence="10 15">OM08-13BH</strain>
    </source>
</reference>
<dbReference type="EMBL" id="WCZV01000023">
    <property type="protein sequence ID" value="KAB6697890.1"/>
    <property type="molecule type" value="Genomic_DNA"/>
</dbReference>
<dbReference type="Proteomes" id="UP000470777">
    <property type="component" value="Unassembled WGS sequence"/>
</dbReference>
<evidence type="ECO:0000313" key="25">
    <source>
        <dbReference type="Proteomes" id="UP000483142"/>
    </source>
</evidence>
<evidence type="ECO:0000313" key="17">
    <source>
        <dbReference type="Proteomes" id="UP000285469"/>
    </source>
</evidence>
<dbReference type="Proteomes" id="UP000261003">
    <property type="component" value="Unassembled WGS sequence"/>
</dbReference>
<dbReference type="EMBL" id="WCZY01000019">
    <property type="protein sequence ID" value="KAB6691295.1"/>
    <property type="molecule type" value="Genomic_DNA"/>
</dbReference>
<dbReference type="EMBL" id="WDBY01000088">
    <property type="protein sequence ID" value="KAB6469890.1"/>
    <property type="molecule type" value="Genomic_DNA"/>
</dbReference>
<dbReference type="Proteomes" id="UP000095333">
    <property type="component" value="Unassembled WGS sequence"/>
</dbReference>
<evidence type="ECO:0000313" key="11">
    <source>
        <dbReference type="EMBL" id="RGT95700.1"/>
    </source>
</evidence>
<reference evidence="9 26" key="5">
    <citation type="submission" date="2020-04" db="EMBL/GenBank/DDBJ databases">
        <title>A novel gut-associated lysogenic phage, Bacteroides phage BV01, alters the host transcriptome and bile acid metabolism in Bacteroides vulgatus.</title>
        <authorList>
            <person name="Campbell D.E."/>
            <person name="Ly L."/>
            <person name="Ridlon J.M."/>
            <person name="Hsiao A."/>
            <person name="Degnan P.H."/>
        </authorList>
    </citation>
    <scope>NUCLEOTIDE SEQUENCE [LARGE SCALE GENOMIC DNA]</scope>
    <source>
        <strain evidence="9 26">VPI-4506</strain>
    </source>
</reference>
<dbReference type="EMBL" id="WDAG01000022">
    <property type="protein sequence ID" value="KAB6657484.1"/>
    <property type="molecule type" value="Genomic_DNA"/>
</dbReference>
<evidence type="ECO:0000313" key="6">
    <source>
        <dbReference type="EMBL" id="KAB6657484.1"/>
    </source>
</evidence>
<evidence type="ECO:0000313" key="22">
    <source>
        <dbReference type="Proteomes" id="UP000468344"/>
    </source>
</evidence>
<evidence type="ECO:0000313" key="5">
    <source>
        <dbReference type="EMBL" id="KAB6570334.1"/>
    </source>
</evidence>
<evidence type="ECO:0000313" key="23">
    <source>
        <dbReference type="Proteomes" id="UP000470777"/>
    </source>
</evidence>
<evidence type="ECO:0000313" key="2">
    <source>
        <dbReference type="EMBL" id="KAB3563662.1"/>
    </source>
</evidence>